<reference evidence="3" key="1">
    <citation type="submission" date="2014-09" db="EMBL/GenBank/DDBJ databases">
        <authorList>
            <person name="Magalhaes I.L.F."/>
            <person name="Oliveira U."/>
            <person name="Santos F.R."/>
            <person name="Vidigal T.H.D.A."/>
            <person name="Brescovit A.D."/>
            <person name="Santos A.J."/>
        </authorList>
    </citation>
    <scope>NUCLEOTIDE SEQUENCE</scope>
    <source>
        <tissue evidence="3">Shoot tissue taken approximately 20 cm above the soil surface</tissue>
    </source>
</reference>
<evidence type="ECO:0000313" key="3">
    <source>
        <dbReference type="EMBL" id="JAE21236.1"/>
    </source>
</evidence>
<keyword evidence="2" id="KW-0812">Transmembrane</keyword>
<name>A0A0A9GF95_ARUDO</name>
<evidence type="ECO:0000256" key="1">
    <source>
        <dbReference type="SAM" id="MobiDB-lite"/>
    </source>
</evidence>
<sequence>MAPAIVRQSRAAHMFAVMCRAPKLGPRSIRLRSHRSSEVVSEPPPSGPTRRRPPVPSGARLSWASTGRLKLLDQAKQAFLCSFQVKLGLGRLGLFGLILLIGLVPVRSMFSFPPFCLMLGLMLD</sequence>
<keyword evidence="2" id="KW-0472">Membrane</keyword>
<dbReference type="EMBL" id="GBRH01176660">
    <property type="protein sequence ID" value="JAE21236.1"/>
    <property type="molecule type" value="Transcribed_RNA"/>
</dbReference>
<feature type="region of interest" description="Disordered" evidence="1">
    <location>
        <begin position="32"/>
        <end position="60"/>
    </location>
</feature>
<keyword evidence="2" id="KW-1133">Transmembrane helix</keyword>
<dbReference type="AlphaFoldDB" id="A0A0A9GF95"/>
<evidence type="ECO:0000256" key="2">
    <source>
        <dbReference type="SAM" id="Phobius"/>
    </source>
</evidence>
<feature type="transmembrane region" description="Helical" evidence="2">
    <location>
        <begin position="92"/>
        <end position="112"/>
    </location>
</feature>
<protein>
    <submittedName>
        <fullName evidence="3">Uncharacterized protein</fullName>
    </submittedName>
</protein>
<proteinExistence type="predicted"/>
<organism evidence="3">
    <name type="scientific">Arundo donax</name>
    <name type="common">Giant reed</name>
    <name type="synonym">Donax arundinaceus</name>
    <dbReference type="NCBI Taxonomy" id="35708"/>
    <lineage>
        <taxon>Eukaryota</taxon>
        <taxon>Viridiplantae</taxon>
        <taxon>Streptophyta</taxon>
        <taxon>Embryophyta</taxon>
        <taxon>Tracheophyta</taxon>
        <taxon>Spermatophyta</taxon>
        <taxon>Magnoliopsida</taxon>
        <taxon>Liliopsida</taxon>
        <taxon>Poales</taxon>
        <taxon>Poaceae</taxon>
        <taxon>PACMAD clade</taxon>
        <taxon>Arundinoideae</taxon>
        <taxon>Arundineae</taxon>
        <taxon>Arundo</taxon>
    </lineage>
</organism>
<reference evidence="3" key="2">
    <citation type="journal article" date="2015" name="Data Brief">
        <title>Shoot transcriptome of the giant reed, Arundo donax.</title>
        <authorList>
            <person name="Barrero R.A."/>
            <person name="Guerrero F.D."/>
            <person name="Moolhuijzen P."/>
            <person name="Goolsby J.A."/>
            <person name="Tidwell J."/>
            <person name="Bellgard S.E."/>
            <person name="Bellgard M.I."/>
        </authorList>
    </citation>
    <scope>NUCLEOTIDE SEQUENCE</scope>
    <source>
        <tissue evidence="3">Shoot tissue taken approximately 20 cm above the soil surface</tissue>
    </source>
</reference>
<accession>A0A0A9GF95</accession>